<name>A0A0V1HW36_TRIPS</name>
<gene>
    <name evidence="1" type="ORF">T4B_9233</name>
</gene>
<organism evidence="1 2">
    <name type="scientific">Trichinella pseudospiralis</name>
    <name type="common">Parasitic roundworm</name>
    <dbReference type="NCBI Taxonomy" id="6337"/>
    <lineage>
        <taxon>Eukaryota</taxon>
        <taxon>Metazoa</taxon>
        <taxon>Ecdysozoa</taxon>
        <taxon>Nematoda</taxon>
        <taxon>Enoplea</taxon>
        <taxon>Dorylaimia</taxon>
        <taxon>Trichinellida</taxon>
        <taxon>Trichinellidae</taxon>
        <taxon>Trichinella</taxon>
    </lineage>
</organism>
<evidence type="ECO:0000313" key="2">
    <source>
        <dbReference type="Proteomes" id="UP000054805"/>
    </source>
</evidence>
<reference evidence="1 2" key="1">
    <citation type="submission" date="2015-01" db="EMBL/GenBank/DDBJ databases">
        <title>Evolution of Trichinella species and genotypes.</title>
        <authorList>
            <person name="Korhonen P.K."/>
            <person name="Edoardo P."/>
            <person name="Giuseppe L.R."/>
            <person name="Gasser R.B."/>
        </authorList>
    </citation>
    <scope>NUCLEOTIDE SEQUENCE [LARGE SCALE GENOMIC DNA]</scope>
    <source>
        <strain evidence="1">ISS588</strain>
    </source>
</reference>
<sequence length="95" mass="10720">MAYGFYREAAASSSPSSLCWCRLSVFFQFQGQNRIMIFSSLSRLRLVENFYLNNLPVTVLTISSSHTLSGTLTTAICSCLLLRYQLVDDSVYCLE</sequence>
<evidence type="ECO:0000313" key="1">
    <source>
        <dbReference type="EMBL" id="KRZ14559.1"/>
    </source>
</evidence>
<comment type="caution">
    <text evidence="1">The sequence shown here is derived from an EMBL/GenBank/DDBJ whole genome shotgun (WGS) entry which is preliminary data.</text>
</comment>
<proteinExistence type="predicted"/>
<protein>
    <submittedName>
        <fullName evidence="1">Uncharacterized protein</fullName>
    </submittedName>
</protein>
<dbReference type="AlphaFoldDB" id="A0A0V1HW36"/>
<dbReference type="Proteomes" id="UP000054805">
    <property type="component" value="Unassembled WGS sequence"/>
</dbReference>
<accession>A0A0V1HW36</accession>
<keyword evidence="2" id="KW-1185">Reference proteome</keyword>
<dbReference type="EMBL" id="JYDS01000318">
    <property type="protein sequence ID" value="KRZ14559.1"/>
    <property type="molecule type" value="Genomic_DNA"/>
</dbReference>